<dbReference type="KEGG" id="cmic:caldi_32360"/>
<evidence type="ECO:0000313" key="1">
    <source>
        <dbReference type="EMBL" id="BDG62146.1"/>
    </source>
</evidence>
<accession>A0AA35G713</accession>
<dbReference type="RefSeq" id="WP_264842745.1">
    <property type="nucleotide sequence ID" value="NZ_AP025628.1"/>
</dbReference>
<evidence type="ECO:0000313" key="2">
    <source>
        <dbReference type="Proteomes" id="UP001163687"/>
    </source>
</evidence>
<reference evidence="1" key="1">
    <citation type="submission" date="2022-03" db="EMBL/GenBank/DDBJ databases">
        <title>Complete genome sequence of Caldinitratiruptor microaerophilus.</title>
        <authorList>
            <person name="Mukaiyama R."/>
            <person name="Nishiyama T."/>
            <person name="Ueda K."/>
        </authorList>
    </citation>
    <scope>NUCLEOTIDE SEQUENCE</scope>
    <source>
        <strain evidence="1">JCM 16183</strain>
    </source>
</reference>
<dbReference type="EMBL" id="AP025628">
    <property type="protein sequence ID" value="BDG62146.1"/>
    <property type="molecule type" value="Genomic_DNA"/>
</dbReference>
<dbReference type="Proteomes" id="UP001163687">
    <property type="component" value="Chromosome"/>
</dbReference>
<protein>
    <submittedName>
        <fullName evidence="1">Uncharacterized protein</fullName>
    </submittedName>
</protein>
<proteinExistence type="predicted"/>
<keyword evidence="2" id="KW-1185">Reference proteome</keyword>
<sequence>MRKIASLALLAFVAVGVWGPRFTTGVTRFSGEQRQFAEDAVRLARMVLDHPIERGLTRGMRVTDMMPLPPGTVDPITKAPCYWVAKVRAYSFFWVPLRTYAVWCRGASVWEHSDHPSPLLSADSNQFVERLSKQGVEVEEVARSKWESFFPGGAHKAAWMRTNLGILDVIFFPEAEDADKIRITQIESDPGRYRYRVEIDGWSSVIDSNAPELFTTRGNVFVVTRDAALDAAVKRALKQEWYRLLHPIRRHAAPLRSRLPSDGIPDLTAPPVTLPLTTWISSPARS</sequence>
<dbReference type="AlphaFoldDB" id="A0AA35G713"/>
<organism evidence="1 2">
    <name type="scientific">Caldinitratiruptor microaerophilus</name>
    <dbReference type="NCBI Taxonomy" id="671077"/>
    <lineage>
        <taxon>Bacteria</taxon>
        <taxon>Bacillati</taxon>
        <taxon>Bacillota</taxon>
        <taxon>Clostridia</taxon>
        <taxon>Eubacteriales</taxon>
        <taxon>Symbiobacteriaceae</taxon>
        <taxon>Caldinitratiruptor</taxon>
    </lineage>
</organism>
<name>A0AA35G713_9FIRM</name>
<gene>
    <name evidence="1" type="ORF">caldi_32360</name>
</gene>